<accession>A0ABS5VLF2</accession>
<evidence type="ECO:0000313" key="2">
    <source>
        <dbReference type="Proteomes" id="UP000772618"/>
    </source>
</evidence>
<keyword evidence="2" id="KW-1185">Reference proteome</keyword>
<dbReference type="RefSeq" id="WP_254152104.1">
    <property type="nucleotide sequence ID" value="NZ_JAHESD010000004.1"/>
</dbReference>
<dbReference type="Proteomes" id="UP000772618">
    <property type="component" value="Unassembled WGS sequence"/>
</dbReference>
<evidence type="ECO:0000313" key="1">
    <source>
        <dbReference type="EMBL" id="MBT1702283.1"/>
    </source>
</evidence>
<dbReference type="EMBL" id="JAHESD010000004">
    <property type="protein sequence ID" value="MBT1702283.1"/>
    <property type="molecule type" value="Genomic_DNA"/>
</dbReference>
<comment type="caution">
    <text evidence="1">The sequence shown here is derived from an EMBL/GenBank/DDBJ whole genome shotgun (WGS) entry which is preliminary data.</text>
</comment>
<name>A0ABS5VLF2_9BACT</name>
<organism evidence="1 2">
    <name type="scientific">Chryseosolibacter indicus</name>
    <dbReference type="NCBI Taxonomy" id="2782351"/>
    <lineage>
        <taxon>Bacteria</taxon>
        <taxon>Pseudomonadati</taxon>
        <taxon>Bacteroidota</taxon>
        <taxon>Cytophagia</taxon>
        <taxon>Cytophagales</taxon>
        <taxon>Chryseotaleaceae</taxon>
        <taxon>Chryseosolibacter</taxon>
    </lineage>
</organism>
<proteinExistence type="predicted"/>
<reference evidence="1 2" key="1">
    <citation type="submission" date="2021-05" db="EMBL/GenBank/DDBJ databases">
        <title>A Polyphasic approach of four new species of the genus Ohtaekwangia: Ohtaekwangia histidinii sp. nov., Ohtaekwangia cretensis sp. nov., Ohtaekwangia indiensis sp. nov., Ohtaekwangia reichenbachii sp. nov. from diverse environment.</title>
        <authorList>
            <person name="Octaviana S."/>
        </authorList>
    </citation>
    <scope>NUCLEOTIDE SEQUENCE [LARGE SCALE GENOMIC DNA]</scope>
    <source>
        <strain evidence="1 2">PWU20</strain>
    </source>
</reference>
<protein>
    <submittedName>
        <fullName evidence="1">Uncharacterized protein</fullName>
    </submittedName>
</protein>
<gene>
    <name evidence="1" type="ORF">KK060_03280</name>
</gene>
<sequence>MSSYFGGYYLIHLRKFDFGRLKDKFVYTCSDCINDSLFGSWSLSWTTKGKDELVSVSNDFKISEQTITEINTWADKNFNDKKVGWINVFSDLDAVKEYRNRFFPHVNDLKVLTIYFPDSEVNDIMQTFMPKGTNGALGIWQNLSLKISETDDINEVLIGYDLIGIESGGEFHSLHCHDIADDLSNKFGVTFNKYGLIQERADWGRITEYMNDEENGFEPVPWYVCKVKMRLDT</sequence>